<evidence type="ECO:0000313" key="6">
    <source>
        <dbReference type="Proteomes" id="UP000092177"/>
    </source>
</evidence>
<evidence type="ECO:0000256" key="4">
    <source>
        <dbReference type="SAM" id="MobiDB-lite"/>
    </source>
</evidence>
<feature type="compositionally biased region" description="Basic and acidic residues" evidence="4">
    <location>
        <begin position="104"/>
        <end position="113"/>
    </location>
</feature>
<dbReference type="PANTHER" id="PTHR24173:SF74">
    <property type="entry name" value="ANKYRIN REPEAT DOMAIN-CONTAINING PROTEIN 16"/>
    <property type="match status" value="1"/>
</dbReference>
<organism evidence="5 6">
    <name type="scientific">Colletotrichum higginsianum (strain IMI 349063)</name>
    <name type="common">Crucifer anthracnose fungus</name>
    <dbReference type="NCBI Taxonomy" id="759273"/>
    <lineage>
        <taxon>Eukaryota</taxon>
        <taxon>Fungi</taxon>
        <taxon>Dikarya</taxon>
        <taxon>Ascomycota</taxon>
        <taxon>Pezizomycotina</taxon>
        <taxon>Sordariomycetes</taxon>
        <taxon>Hypocreomycetidae</taxon>
        <taxon>Glomerellales</taxon>
        <taxon>Glomerellaceae</taxon>
        <taxon>Colletotrichum</taxon>
        <taxon>Colletotrichum destructivum species complex</taxon>
    </lineage>
</organism>
<proteinExistence type="predicted"/>
<keyword evidence="5" id="KW-0808">Transferase</keyword>
<dbReference type="InterPro" id="IPR002110">
    <property type="entry name" value="Ankyrin_rpt"/>
</dbReference>
<dbReference type="GeneID" id="28868841"/>
<dbReference type="InterPro" id="IPR036770">
    <property type="entry name" value="Ankyrin_rpt-contain_sf"/>
</dbReference>
<dbReference type="KEGG" id="chig:CH63R_09760"/>
<dbReference type="CDD" id="cd14688">
    <property type="entry name" value="bZIP_YAP"/>
    <property type="match status" value="1"/>
</dbReference>
<keyword evidence="5" id="KW-0418">Kinase</keyword>
<evidence type="ECO:0000313" key="5">
    <source>
        <dbReference type="EMBL" id="OBR05640.1"/>
    </source>
</evidence>
<dbReference type="PROSITE" id="PS50088">
    <property type="entry name" value="ANK_REPEAT"/>
    <property type="match status" value="1"/>
</dbReference>
<feature type="compositionally biased region" description="Basic and acidic residues" evidence="4">
    <location>
        <begin position="150"/>
        <end position="159"/>
    </location>
</feature>
<evidence type="ECO:0000256" key="3">
    <source>
        <dbReference type="PROSITE-ProRule" id="PRU00023"/>
    </source>
</evidence>
<dbReference type="RefSeq" id="XP_018154158.1">
    <property type="nucleotide sequence ID" value="XM_018304734.1"/>
</dbReference>
<dbReference type="SMART" id="SM00248">
    <property type="entry name" value="ANK"/>
    <property type="match status" value="2"/>
</dbReference>
<accession>A0A1B7Y0U2</accession>
<sequence length="475" mass="52403">MTTEADLATAADPRTRRPKTVMYAELMKPDEDWRNLPDTAERRKIQNRLAQRAYREIIPIRLRFLTLVAIVHTISELTGQATTGRNMRDKTKEVELLRKQLQELQETEQHQEEQSSASTLLVRDGANSSSSSSSSSGKIREGEAAQADKAWSRQSERHRSGFKPAPVNDDPVPFDDLNTSPTMSETEDFGFYPAPGNFGSEHHKRRQQVHHHQQQQQQLRHTTHHADGGDVPGPPSRQSRKDAGWPHDPSVIISRRDSGSTHGRHTPGPGFDRPDFFHLLHPNNTELHSPLGSSLAASTISHLDRDLEMPPGWYPYAGSLSPSKSVRKQSFPGLALSYDLNQAESRQGTQSPPPPPPPPPPPSTLPQPTPCASQPSAASPQPLLPKPTVPLLHLSIASGQLDTLRLLLQRQDIAINCRDGSGFTPLQRAVMLGRTDMVALLLEHGADLSNGIQEGQHLDVAAGSRSETDYAMYTS</sequence>
<dbReference type="EMBL" id="LTAN01000007">
    <property type="protein sequence ID" value="OBR05640.1"/>
    <property type="molecule type" value="Genomic_DNA"/>
</dbReference>
<reference evidence="6" key="1">
    <citation type="journal article" date="2017" name="BMC Genomics">
        <title>Gapless genome assembly of Colletotrichum higginsianum reveals chromosome structure and association of transposable elements with secondary metabolite gene clusters.</title>
        <authorList>
            <person name="Dallery J.-F."/>
            <person name="Lapalu N."/>
            <person name="Zampounis A."/>
            <person name="Pigne S."/>
            <person name="Luyten I."/>
            <person name="Amselem J."/>
            <person name="Wittenberg A.H.J."/>
            <person name="Zhou S."/>
            <person name="de Queiroz M.V."/>
            <person name="Robin G.P."/>
            <person name="Auger A."/>
            <person name="Hainaut M."/>
            <person name="Henrissat B."/>
            <person name="Kim K.-T."/>
            <person name="Lee Y.-H."/>
            <person name="Lespinet O."/>
            <person name="Schwartz D.C."/>
            <person name="Thon M.R."/>
            <person name="O'Connell R.J."/>
        </authorList>
    </citation>
    <scope>NUCLEOTIDE SEQUENCE [LARGE SCALE GENOMIC DNA]</scope>
    <source>
        <strain evidence="6">IMI 349063</strain>
    </source>
</reference>
<dbReference type="PANTHER" id="PTHR24173">
    <property type="entry name" value="ANKYRIN REPEAT CONTAINING"/>
    <property type="match status" value="1"/>
</dbReference>
<feature type="region of interest" description="Disordered" evidence="4">
    <location>
        <begin position="104"/>
        <end position="276"/>
    </location>
</feature>
<keyword evidence="2 3" id="KW-0040">ANK repeat</keyword>
<evidence type="ECO:0000256" key="2">
    <source>
        <dbReference type="ARBA" id="ARBA00023043"/>
    </source>
</evidence>
<dbReference type="Pfam" id="PF12796">
    <property type="entry name" value="Ank_2"/>
    <property type="match status" value="1"/>
</dbReference>
<dbReference type="AlphaFoldDB" id="A0A1B7Y0U2"/>
<dbReference type="SUPFAM" id="SSF48403">
    <property type="entry name" value="Ankyrin repeat"/>
    <property type="match status" value="1"/>
</dbReference>
<keyword evidence="1" id="KW-0677">Repeat</keyword>
<protein>
    <submittedName>
        <fullName evidence="5">Calcium/calmodulin-dependent protein kinase type 1B</fullName>
    </submittedName>
</protein>
<dbReference type="PROSITE" id="PS50297">
    <property type="entry name" value="ANK_REP_REGION"/>
    <property type="match status" value="1"/>
</dbReference>
<feature type="region of interest" description="Disordered" evidence="4">
    <location>
        <begin position="342"/>
        <end position="384"/>
    </location>
</feature>
<evidence type="ECO:0000256" key="1">
    <source>
        <dbReference type="ARBA" id="ARBA00022737"/>
    </source>
</evidence>
<feature type="compositionally biased region" description="Basic residues" evidence="4">
    <location>
        <begin position="202"/>
        <end position="213"/>
    </location>
</feature>
<dbReference type="GO" id="GO:0016301">
    <property type="term" value="F:kinase activity"/>
    <property type="evidence" value="ECO:0007669"/>
    <property type="project" value="UniProtKB-KW"/>
</dbReference>
<gene>
    <name evidence="5" type="ORF">CH63R_09760</name>
</gene>
<feature type="compositionally biased region" description="Pro residues" evidence="4">
    <location>
        <begin position="351"/>
        <end position="369"/>
    </location>
</feature>
<name>A0A1B7Y0U2_COLHI</name>
<dbReference type="VEuPathDB" id="FungiDB:CH63R_09760"/>
<comment type="caution">
    <text evidence="5">The sequence shown here is derived from an EMBL/GenBank/DDBJ whole genome shotgun (WGS) entry which is preliminary data.</text>
</comment>
<dbReference type="Gene3D" id="1.25.40.20">
    <property type="entry name" value="Ankyrin repeat-containing domain"/>
    <property type="match status" value="1"/>
</dbReference>
<feature type="repeat" description="ANK" evidence="3">
    <location>
        <begin position="421"/>
        <end position="449"/>
    </location>
</feature>
<dbReference type="Proteomes" id="UP000092177">
    <property type="component" value="Unassembled WGS sequence"/>
</dbReference>
<keyword evidence="6" id="KW-1185">Reference proteome</keyword>